<accession>A0A6B9FKU4</accession>
<dbReference type="EMBL" id="CP043538">
    <property type="protein sequence ID" value="QGY01538.1"/>
    <property type="molecule type" value="Genomic_DNA"/>
</dbReference>
<dbReference type="AlphaFoldDB" id="A0A6B9FKU4"/>
<feature type="compositionally biased region" description="Polar residues" evidence="1">
    <location>
        <begin position="1"/>
        <end position="13"/>
    </location>
</feature>
<feature type="region of interest" description="Disordered" evidence="1">
    <location>
        <begin position="1"/>
        <end position="68"/>
    </location>
</feature>
<organism evidence="2 3">
    <name type="scientific">Methylobacterium mesophilicum SR1.6/6</name>
    <dbReference type="NCBI Taxonomy" id="908290"/>
    <lineage>
        <taxon>Bacteria</taxon>
        <taxon>Pseudomonadati</taxon>
        <taxon>Pseudomonadota</taxon>
        <taxon>Alphaproteobacteria</taxon>
        <taxon>Hyphomicrobiales</taxon>
        <taxon>Methylobacteriaceae</taxon>
        <taxon>Methylobacterium</taxon>
    </lineage>
</organism>
<evidence type="ECO:0000313" key="3">
    <source>
        <dbReference type="Proteomes" id="UP000012488"/>
    </source>
</evidence>
<feature type="compositionally biased region" description="Basic and acidic residues" evidence="1">
    <location>
        <begin position="14"/>
        <end position="23"/>
    </location>
</feature>
<proteinExistence type="predicted"/>
<dbReference type="NCBIfam" id="NF041886">
    <property type="entry name" value="Rmf_CrpP_fam"/>
    <property type="match status" value="1"/>
</dbReference>
<name>A0A6B9FKU4_9HYPH</name>
<reference evidence="2 3" key="1">
    <citation type="journal article" date="2012" name="Genet. Mol. Biol.">
        <title>Analysis of 16S rRNA and mxaF genes revealing insights into Methylobacterium niche-specific plant association.</title>
        <authorList>
            <person name="Dourado M.N."/>
            <person name="Andreote F.D."/>
            <person name="Dini-Andreote F."/>
            <person name="Conti R."/>
            <person name="Araujo J.M."/>
            <person name="Araujo W.L."/>
        </authorList>
    </citation>
    <scope>NUCLEOTIDE SEQUENCE [LARGE SCALE GENOMIC DNA]</scope>
    <source>
        <strain evidence="2 3">SR1.6/6</strain>
    </source>
</reference>
<dbReference type="InterPro" id="IPR007040">
    <property type="entry name" value="Ribosome_modulation_factor"/>
</dbReference>
<dbReference type="KEGG" id="mmes:MMSR116_06185"/>
<dbReference type="OrthoDB" id="8002157at2"/>
<protein>
    <submittedName>
        <fullName evidence="2">Uncharacterized protein</fullName>
    </submittedName>
</protein>
<evidence type="ECO:0000313" key="2">
    <source>
        <dbReference type="EMBL" id="QGY01538.1"/>
    </source>
</evidence>
<reference evidence="2 3" key="2">
    <citation type="journal article" date="2013" name="Genome Announc.">
        <title>Draft Genome Sequence of Methylobacterium mesophilicum Strain SR1.6/6, Isolated from Citrus sinensis.</title>
        <authorList>
            <person name="Marinho Almeida D."/>
            <person name="Dini-Andreote F."/>
            <person name="Camargo Neves A.A."/>
            <person name="Juca Ramos R.T."/>
            <person name="Andreote F.D."/>
            <person name="Carneiro A.R."/>
            <person name="Oliveira de Souza Lima A."/>
            <person name="Caracciolo Gomes de Sa P.H."/>
            <person name="Ribeiro Barbosa M.S."/>
            <person name="Araujo W.L."/>
            <person name="Silva A."/>
        </authorList>
    </citation>
    <scope>NUCLEOTIDE SEQUENCE [LARGE SCALE GENOMIC DNA]</scope>
    <source>
        <strain evidence="2 3">SR1.6/6</strain>
    </source>
</reference>
<gene>
    <name evidence="2" type="ORF">MMSR116_06185</name>
</gene>
<dbReference type="Pfam" id="PF04957">
    <property type="entry name" value="RMF"/>
    <property type="match status" value="1"/>
</dbReference>
<evidence type="ECO:0000256" key="1">
    <source>
        <dbReference type="SAM" id="MobiDB-lite"/>
    </source>
</evidence>
<dbReference type="Proteomes" id="UP000012488">
    <property type="component" value="Chromosome"/>
</dbReference>
<feature type="compositionally biased region" description="Low complexity" evidence="1">
    <location>
        <begin position="54"/>
        <end position="68"/>
    </location>
</feature>
<dbReference type="RefSeq" id="WP_010683265.1">
    <property type="nucleotide sequence ID" value="NZ_CP043538.1"/>
</dbReference>
<sequence>MTLSSHSPATVSSEGRHARERGDPLTANPYPEGTDAHRTWARGYEMPDAEARETSAAATDGGADPGAS</sequence>